<evidence type="ECO:0000259" key="4">
    <source>
        <dbReference type="PROSITE" id="PS01124"/>
    </source>
</evidence>
<reference evidence="5 6" key="1">
    <citation type="submission" date="2022-01" db="EMBL/GenBank/DDBJ databases">
        <title>Collection of gut derived symbiotic bacterial strains cultured from healthy donors.</title>
        <authorList>
            <person name="Lin H."/>
            <person name="Kohout C."/>
            <person name="Waligurski E."/>
            <person name="Pamer E.G."/>
        </authorList>
    </citation>
    <scope>NUCLEOTIDE SEQUENCE [LARGE SCALE GENOMIC DNA]</scope>
    <source>
        <strain evidence="5 6">DFI.7.58</strain>
    </source>
</reference>
<dbReference type="SUPFAM" id="SSF55136">
    <property type="entry name" value="Probable bacterial effector-binding domain"/>
    <property type="match status" value="1"/>
</dbReference>
<evidence type="ECO:0000256" key="1">
    <source>
        <dbReference type="ARBA" id="ARBA00023015"/>
    </source>
</evidence>
<keyword evidence="3" id="KW-0804">Transcription</keyword>
<dbReference type="InterPro" id="IPR009057">
    <property type="entry name" value="Homeodomain-like_sf"/>
</dbReference>
<gene>
    <name evidence="5" type="ORF">L0P57_08235</name>
</gene>
<dbReference type="SMART" id="SM00342">
    <property type="entry name" value="HTH_ARAC"/>
    <property type="match status" value="1"/>
</dbReference>
<dbReference type="SUPFAM" id="SSF46689">
    <property type="entry name" value="Homeodomain-like"/>
    <property type="match status" value="2"/>
</dbReference>
<accession>A0ABS9MJL3</accession>
<keyword evidence="6" id="KW-1185">Reference proteome</keyword>
<dbReference type="InterPro" id="IPR018060">
    <property type="entry name" value="HTH_AraC"/>
</dbReference>
<dbReference type="Gene3D" id="3.20.80.10">
    <property type="entry name" value="Regulatory factor, effector binding domain"/>
    <property type="match status" value="1"/>
</dbReference>
<dbReference type="InterPro" id="IPR011256">
    <property type="entry name" value="Reg_factor_effector_dom_sf"/>
</dbReference>
<dbReference type="Proteomes" id="UP001298681">
    <property type="component" value="Unassembled WGS sequence"/>
</dbReference>
<dbReference type="Gene3D" id="1.10.10.60">
    <property type="entry name" value="Homeodomain-like"/>
    <property type="match status" value="2"/>
</dbReference>
<evidence type="ECO:0000313" key="5">
    <source>
        <dbReference type="EMBL" id="MCG4610921.1"/>
    </source>
</evidence>
<dbReference type="PROSITE" id="PS01124">
    <property type="entry name" value="HTH_ARAC_FAMILY_2"/>
    <property type="match status" value="1"/>
</dbReference>
<dbReference type="Pfam" id="PF14526">
    <property type="entry name" value="Cass2"/>
    <property type="match status" value="1"/>
</dbReference>
<keyword evidence="1" id="KW-0805">Transcription regulation</keyword>
<comment type="caution">
    <text evidence="5">The sequence shown here is derived from an EMBL/GenBank/DDBJ whole genome shotgun (WGS) entry which is preliminary data.</text>
</comment>
<keyword evidence="2" id="KW-0238">DNA-binding</keyword>
<sequence>MDWVKQLNQALAYIEANLEGEIHLERAAQLACCSTYHFQRMFTYLAGIPLSEYIRRRRMTKAALDLQNGAKVLDVALKYSYDSPTAFNRAFRGVHGVAPSSAKEPGVQLCSFQPISFVITIKGEIALNYRIEHKEAFRIVGIHAPMEKEIERNFQTVPKLWEEIASGGILPKLLPLMNGQLSGVLGVCACGEKEDWRYWIAVASDAPSGEFDAYTIPAFTWAIFPGSGPMPGAIQELEKRIATEWLPTSGYEFADGPDVEVYFTPDPKQATFEVWVPVCKGTETK</sequence>
<dbReference type="InterPro" id="IPR029441">
    <property type="entry name" value="Cass2"/>
</dbReference>
<dbReference type="Pfam" id="PF12833">
    <property type="entry name" value="HTH_18"/>
    <property type="match status" value="1"/>
</dbReference>
<dbReference type="RefSeq" id="WP_087232096.1">
    <property type="nucleotide sequence ID" value="NZ_JAKNHQ010000009.1"/>
</dbReference>
<dbReference type="InterPro" id="IPR050959">
    <property type="entry name" value="MarA-like"/>
</dbReference>
<evidence type="ECO:0000256" key="2">
    <source>
        <dbReference type="ARBA" id="ARBA00023125"/>
    </source>
</evidence>
<proteinExistence type="predicted"/>
<name>A0ABS9MJL3_9FIRM</name>
<evidence type="ECO:0000256" key="3">
    <source>
        <dbReference type="ARBA" id="ARBA00023163"/>
    </source>
</evidence>
<organism evidence="5 6">
    <name type="scientific">Anaeromassilibacillus senegalensis</name>
    <dbReference type="NCBI Taxonomy" id="1673717"/>
    <lineage>
        <taxon>Bacteria</taxon>
        <taxon>Bacillati</taxon>
        <taxon>Bacillota</taxon>
        <taxon>Clostridia</taxon>
        <taxon>Eubacteriales</taxon>
        <taxon>Acutalibacteraceae</taxon>
        <taxon>Anaeromassilibacillus</taxon>
    </lineage>
</organism>
<protein>
    <submittedName>
        <fullName evidence="5">AraC family transcriptional regulator</fullName>
    </submittedName>
</protein>
<dbReference type="PANTHER" id="PTHR47504:SF5">
    <property type="entry name" value="RIGHT ORIGIN-BINDING PROTEIN"/>
    <property type="match status" value="1"/>
</dbReference>
<dbReference type="PANTHER" id="PTHR47504">
    <property type="entry name" value="RIGHT ORIGIN-BINDING PROTEIN"/>
    <property type="match status" value="1"/>
</dbReference>
<dbReference type="InterPro" id="IPR010499">
    <property type="entry name" value="AraC_E-bd"/>
</dbReference>
<feature type="domain" description="HTH araC/xylS-type" evidence="4">
    <location>
        <begin position="8"/>
        <end position="105"/>
    </location>
</feature>
<dbReference type="EMBL" id="JAKNHQ010000009">
    <property type="protein sequence ID" value="MCG4610921.1"/>
    <property type="molecule type" value="Genomic_DNA"/>
</dbReference>
<evidence type="ECO:0000313" key="6">
    <source>
        <dbReference type="Proteomes" id="UP001298681"/>
    </source>
</evidence>
<dbReference type="SMART" id="SM00871">
    <property type="entry name" value="AraC_E_bind"/>
    <property type="match status" value="1"/>
</dbReference>